<evidence type="ECO:0000313" key="4">
    <source>
        <dbReference type="Proteomes" id="UP000024635"/>
    </source>
</evidence>
<dbReference type="InterPro" id="IPR002562">
    <property type="entry name" value="3'-5'_exonuclease_dom"/>
</dbReference>
<gene>
    <name evidence="3" type="primary">Acey_s0066.g3705</name>
    <name evidence="3" type="synonym">Acey-Y57A10A.13</name>
    <name evidence="3" type="ORF">Y032_0066g3705</name>
</gene>
<dbReference type="OrthoDB" id="18193at2759"/>
<organism evidence="3 4">
    <name type="scientific">Ancylostoma ceylanicum</name>
    <dbReference type="NCBI Taxonomy" id="53326"/>
    <lineage>
        <taxon>Eukaryota</taxon>
        <taxon>Metazoa</taxon>
        <taxon>Ecdysozoa</taxon>
        <taxon>Nematoda</taxon>
        <taxon>Chromadorea</taxon>
        <taxon>Rhabditida</taxon>
        <taxon>Rhabditina</taxon>
        <taxon>Rhabditomorpha</taxon>
        <taxon>Strongyloidea</taxon>
        <taxon>Ancylostomatidae</taxon>
        <taxon>Ancylostomatinae</taxon>
        <taxon>Ancylostoma</taxon>
    </lineage>
</organism>
<reference evidence="4" key="1">
    <citation type="journal article" date="2015" name="Nat. Genet.">
        <title>The genome and transcriptome of the zoonotic hookworm Ancylostoma ceylanicum identify infection-specific gene families.</title>
        <authorList>
            <person name="Schwarz E.M."/>
            <person name="Hu Y."/>
            <person name="Antoshechkin I."/>
            <person name="Miller M.M."/>
            <person name="Sternberg P.W."/>
            <person name="Aroian R.V."/>
        </authorList>
    </citation>
    <scope>NUCLEOTIDE SEQUENCE</scope>
    <source>
        <strain evidence="4">HY135</strain>
    </source>
</reference>
<proteinExistence type="predicted"/>
<dbReference type="GO" id="GO:0006139">
    <property type="term" value="P:nucleobase-containing compound metabolic process"/>
    <property type="evidence" value="ECO:0007669"/>
    <property type="project" value="InterPro"/>
</dbReference>
<dbReference type="InterPro" id="IPR036397">
    <property type="entry name" value="RNaseH_sf"/>
</dbReference>
<accession>A0A016U0E2</accession>
<dbReference type="InterPro" id="IPR052408">
    <property type="entry name" value="Exonuclease_MUT-7-like"/>
</dbReference>
<dbReference type="PANTHER" id="PTHR47765">
    <property type="entry name" value="3'-5' EXONUCLEASE DOMAIN-CONTAINING PROTEIN"/>
    <property type="match status" value="1"/>
</dbReference>
<dbReference type="GO" id="GO:0008408">
    <property type="term" value="F:3'-5' exonuclease activity"/>
    <property type="evidence" value="ECO:0007669"/>
    <property type="project" value="InterPro"/>
</dbReference>
<evidence type="ECO:0000256" key="1">
    <source>
        <dbReference type="SAM" id="MobiDB-lite"/>
    </source>
</evidence>
<dbReference type="GO" id="GO:0003676">
    <property type="term" value="F:nucleic acid binding"/>
    <property type="evidence" value="ECO:0007669"/>
    <property type="project" value="InterPro"/>
</dbReference>
<dbReference type="Pfam" id="PF01612">
    <property type="entry name" value="DNA_pol_A_exo1"/>
    <property type="match status" value="1"/>
</dbReference>
<dbReference type="PANTHER" id="PTHR47765:SF2">
    <property type="entry name" value="EXONUCLEASE MUT-7 HOMOLOG"/>
    <property type="match status" value="1"/>
</dbReference>
<protein>
    <recommendedName>
        <fullName evidence="2">3'-5' exonuclease domain-containing protein</fullName>
    </recommendedName>
</protein>
<feature type="compositionally biased region" description="Polar residues" evidence="1">
    <location>
        <begin position="9"/>
        <end position="24"/>
    </location>
</feature>
<comment type="caution">
    <text evidence="3">The sequence shown here is derived from an EMBL/GenBank/DDBJ whole genome shotgun (WGS) entry which is preliminary data.</text>
</comment>
<sequence>MYDVLDPVDTNNSQPKSPQGESVMQRTVNRGLSYVCERVLGRPLDKTEQCSVWDRRPLRSSQVNFLSCYFSARKLTQL</sequence>
<dbReference type="Gene3D" id="3.30.420.10">
    <property type="entry name" value="Ribonuclease H-like superfamily/Ribonuclease H"/>
    <property type="match status" value="1"/>
</dbReference>
<dbReference type="EMBL" id="JARK01001402">
    <property type="protein sequence ID" value="EYC08332.1"/>
    <property type="molecule type" value="Genomic_DNA"/>
</dbReference>
<feature type="region of interest" description="Disordered" evidence="1">
    <location>
        <begin position="1"/>
        <end position="24"/>
    </location>
</feature>
<dbReference type="SUPFAM" id="SSF53098">
    <property type="entry name" value="Ribonuclease H-like"/>
    <property type="match status" value="1"/>
</dbReference>
<evidence type="ECO:0000313" key="3">
    <source>
        <dbReference type="EMBL" id="EYC08332.1"/>
    </source>
</evidence>
<name>A0A016U0E2_9BILA</name>
<dbReference type="InterPro" id="IPR012337">
    <property type="entry name" value="RNaseH-like_sf"/>
</dbReference>
<evidence type="ECO:0000259" key="2">
    <source>
        <dbReference type="Pfam" id="PF01612"/>
    </source>
</evidence>
<feature type="domain" description="3'-5' exonuclease" evidence="2">
    <location>
        <begin position="23"/>
        <end position="64"/>
    </location>
</feature>
<dbReference type="Proteomes" id="UP000024635">
    <property type="component" value="Unassembled WGS sequence"/>
</dbReference>
<dbReference type="AlphaFoldDB" id="A0A016U0E2"/>
<keyword evidence="4" id="KW-1185">Reference proteome</keyword>